<dbReference type="OrthoDB" id="7875342at2"/>
<gene>
    <name evidence="2" type="ORF">SAMN05878503_11269</name>
</gene>
<dbReference type="InterPro" id="IPR041649">
    <property type="entry name" value="NepR"/>
</dbReference>
<sequence length="68" mass="7876">MAQSTDPKASPEVAKVMARNKAKDANRKALQQQIDDNLRRVYEEALVQEIPDRFAQLLHQLRRKETDT</sequence>
<keyword evidence="3" id="KW-1185">Reference proteome</keyword>
<reference evidence="3" key="1">
    <citation type="submission" date="2017-08" db="EMBL/GenBank/DDBJ databases">
        <authorList>
            <person name="Varghese N."/>
            <person name="Submissions S."/>
        </authorList>
    </citation>
    <scope>NUCLEOTIDE SEQUENCE [LARGE SCALE GENOMIC DNA]</scope>
    <source>
        <strain evidence="3">JA234</strain>
    </source>
</reference>
<protein>
    <recommendedName>
        <fullName evidence="1">Anti-sigma factor NepR domain-containing protein</fullName>
    </recommendedName>
</protein>
<dbReference type="RefSeq" id="WP_097031071.1">
    <property type="nucleotide sequence ID" value="NZ_OAOQ01000012.1"/>
</dbReference>
<name>A0A285CXZ9_9RHOB</name>
<organism evidence="2 3">
    <name type="scientific">Cereibacter ovatus</name>
    <dbReference type="NCBI Taxonomy" id="439529"/>
    <lineage>
        <taxon>Bacteria</taxon>
        <taxon>Pseudomonadati</taxon>
        <taxon>Pseudomonadota</taxon>
        <taxon>Alphaproteobacteria</taxon>
        <taxon>Rhodobacterales</taxon>
        <taxon>Paracoccaceae</taxon>
        <taxon>Cereibacter</taxon>
    </lineage>
</organism>
<dbReference type="AlphaFoldDB" id="A0A285CXZ9"/>
<dbReference type="Proteomes" id="UP000219467">
    <property type="component" value="Unassembled WGS sequence"/>
</dbReference>
<accession>A0A285CXZ9</accession>
<feature type="domain" description="Anti-sigma factor NepR" evidence="1">
    <location>
        <begin position="31"/>
        <end position="65"/>
    </location>
</feature>
<dbReference type="Pfam" id="PF18557">
    <property type="entry name" value="NepR"/>
    <property type="match status" value="1"/>
</dbReference>
<proteinExistence type="predicted"/>
<evidence type="ECO:0000259" key="1">
    <source>
        <dbReference type="Pfam" id="PF18557"/>
    </source>
</evidence>
<evidence type="ECO:0000313" key="2">
    <source>
        <dbReference type="EMBL" id="SNX72431.1"/>
    </source>
</evidence>
<evidence type="ECO:0000313" key="3">
    <source>
        <dbReference type="Proteomes" id="UP000219467"/>
    </source>
</evidence>
<dbReference type="EMBL" id="OAOQ01000012">
    <property type="protein sequence ID" value="SNX72431.1"/>
    <property type="molecule type" value="Genomic_DNA"/>
</dbReference>